<feature type="transmembrane region" description="Helical" evidence="7">
    <location>
        <begin position="170"/>
        <end position="189"/>
    </location>
</feature>
<keyword evidence="4 7" id="KW-1133">Transmembrane helix</keyword>
<dbReference type="GO" id="GO:0005886">
    <property type="term" value="C:plasma membrane"/>
    <property type="evidence" value="ECO:0007669"/>
    <property type="project" value="UniProtKB-SubCell"/>
</dbReference>
<evidence type="ECO:0000259" key="8">
    <source>
        <dbReference type="Pfam" id="PF06738"/>
    </source>
</evidence>
<keyword evidence="10" id="KW-1185">Reference proteome</keyword>
<evidence type="ECO:0000256" key="3">
    <source>
        <dbReference type="ARBA" id="ARBA00022692"/>
    </source>
</evidence>
<dbReference type="GO" id="GO:0022857">
    <property type="term" value="F:transmembrane transporter activity"/>
    <property type="evidence" value="ECO:0007669"/>
    <property type="project" value="InterPro"/>
</dbReference>
<protein>
    <submittedName>
        <fullName evidence="9">Threonine/serine exporter family protein</fullName>
    </submittedName>
</protein>
<dbReference type="Proteomes" id="UP000595254">
    <property type="component" value="Chromosome"/>
</dbReference>
<evidence type="ECO:0000256" key="7">
    <source>
        <dbReference type="SAM" id="Phobius"/>
    </source>
</evidence>
<comment type="similarity">
    <text evidence="6">Belongs to the ThrE exporter (TC 2.A.79) family.</text>
</comment>
<gene>
    <name evidence="9" type="ORF">I6J18_14950</name>
</gene>
<evidence type="ECO:0000256" key="2">
    <source>
        <dbReference type="ARBA" id="ARBA00022475"/>
    </source>
</evidence>
<proteinExistence type="inferred from homology"/>
<evidence type="ECO:0000313" key="9">
    <source>
        <dbReference type="EMBL" id="QQS98949.1"/>
    </source>
</evidence>
<keyword evidence="5 7" id="KW-0472">Membrane</keyword>
<dbReference type="AlphaFoldDB" id="A0A974NJP9"/>
<feature type="transmembrane region" description="Helical" evidence="7">
    <location>
        <begin position="195"/>
        <end position="217"/>
    </location>
</feature>
<feature type="transmembrane region" description="Helical" evidence="7">
    <location>
        <begin position="229"/>
        <end position="248"/>
    </location>
</feature>
<evidence type="ECO:0000256" key="1">
    <source>
        <dbReference type="ARBA" id="ARBA00004651"/>
    </source>
</evidence>
<dbReference type="EMBL" id="CP068053">
    <property type="protein sequence ID" value="QQS98949.1"/>
    <property type="molecule type" value="Genomic_DNA"/>
</dbReference>
<dbReference type="PANTHER" id="PTHR34390:SF2">
    <property type="entry name" value="SUCCINATE TRANSPORTER SUBUNIT YJJP-RELATED"/>
    <property type="match status" value="1"/>
</dbReference>
<comment type="subcellular location">
    <subcellularLocation>
        <location evidence="1">Cell membrane</location>
        <topology evidence="1">Multi-pass membrane protein</topology>
    </subcellularLocation>
</comment>
<name>A0A974NJP9_PERPY</name>
<dbReference type="KEGG" id="ppsr:I6J18_14950"/>
<feature type="transmembrane region" description="Helical" evidence="7">
    <location>
        <begin position="141"/>
        <end position="158"/>
    </location>
</feature>
<evidence type="ECO:0000256" key="6">
    <source>
        <dbReference type="ARBA" id="ARBA00034125"/>
    </source>
</evidence>
<dbReference type="InterPro" id="IPR050539">
    <property type="entry name" value="ThrE_Dicarb/AminoAcid_Exp"/>
</dbReference>
<accession>A0A974NJP9</accession>
<feature type="domain" description="Threonine/serine exporter-like N-terminal" evidence="8">
    <location>
        <begin position="12"/>
        <end position="246"/>
    </location>
</feature>
<keyword evidence="3 7" id="KW-0812">Transmembrane</keyword>
<feature type="transmembrane region" description="Helical" evidence="7">
    <location>
        <begin position="114"/>
        <end position="135"/>
    </location>
</feature>
<evidence type="ECO:0000256" key="4">
    <source>
        <dbReference type="ARBA" id="ARBA00022989"/>
    </source>
</evidence>
<dbReference type="Pfam" id="PF06738">
    <property type="entry name" value="ThrE"/>
    <property type="match status" value="1"/>
</dbReference>
<keyword evidence="2" id="KW-1003">Cell membrane</keyword>
<sequence length="249" mass="26836">MKPAITYEIIEVSLLAGKIMLQSGAETYRVEDTMSRISAAYGISTSHCYATPTALIFSMEGENPTKLVRISERSTDLNKVTLVNGISRQISAGELSAKEALTSLKEIELADHTYPIWLQIFSAFISSGCFLIMFQGQWNDFLLACLAGGLGFSALIYLHKLLEMKFFAEFLSSFIIGVVAILTVRTGIGLEVDKIIIGSVMPLVPGLLITNAVRDLIAGHLMAGVAKGAEAFLTAFAIGIGIAATFIIF</sequence>
<evidence type="ECO:0000313" key="10">
    <source>
        <dbReference type="Proteomes" id="UP000595254"/>
    </source>
</evidence>
<dbReference type="PANTHER" id="PTHR34390">
    <property type="entry name" value="UPF0442 PROTEIN YJJB-RELATED"/>
    <property type="match status" value="1"/>
</dbReference>
<dbReference type="InterPro" id="IPR010619">
    <property type="entry name" value="ThrE-like_N"/>
</dbReference>
<reference evidence="9 10" key="1">
    <citation type="submission" date="2021-01" db="EMBL/GenBank/DDBJ databases">
        <title>FDA dAtabase for Regulatory Grade micrObial Sequences (FDA-ARGOS): Supporting development and validation of Infectious Disease Dx tests.</title>
        <authorList>
            <person name="Nelson B."/>
            <person name="Plummer A."/>
            <person name="Tallon L."/>
            <person name="Sadzewicz L."/>
            <person name="Zhao X."/>
            <person name="Boylan J."/>
            <person name="Ott S."/>
            <person name="Bowen H."/>
            <person name="Vavikolanu K."/>
            <person name="Mehta A."/>
            <person name="Aluvathingal J."/>
            <person name="Nadendla S."/>
            <person name="Myers T."/>
            <person name="Yan Y."/>
            <person name="Sichtig H."/>
        </authorList>
    </citation>
    <scope>NUCLEOTIDE SEQUENCE [LARGE SCALE GENOMIC DNA]</scope>
    <source>
        <strain evidence="9 10">FDAARGOS_1161</strain>
    </source>
</reference>
<dbReference type="GO" id="GO:0015744">
    <property type="term" value="P:succinate transport"/>
    <property type="evidence" value="ECO:0007669"/>
    <property type="project" value="TreeGrafter"/>
</dbReference>
<dbReference type="RefSeq" id="WP_040374645.1">
    <property type="nucleotide sequence ID" value="NZ_CP068053.1"/>
</dbReference>
<organism evidence="9 10">
    <name type="scientific">Peribacillus psychrosaccharolyticus</name>
    <name type="common">Bacillus psychrosaccharolyticus</name>
    <dbReference type="NCBI Taxonomy" id="1407"/>
    <lineage>
        <taxon>Bacteria</taxon>
        <taxon>Bacillati</taxon>
        <taxon>Bacillota</taxon>
        <taxon>Bacilli</taxon>
        <taxon>Bacillales</taxon>
        <taxon>Bacillaceae</taxon>
        <taxon>Peribacillus</taxon>
    </lineage>
</organism>
<evidence type="ECO:0000256" key="5">
    <source>
        <dbReference type="ARBA" id="ARBA00023136"/>
    </source>
</evidence>